<dbReference type="Proteomes" id="UP000813444">
    <property type="component" value="Unassembled WGS sequence"/>
</dbReference>
<proteinExistence type="predicted"/>
<dbReference type="EMBL" id="JAGPNK010000008">
    <property type="protein sequence ID" value="KAH7317007.1"/>
    <property type="molecule type" value="Genomic_DNA"/>
</dbReference>
<comment type="caution">
    <text evidence="1">The sequence shown here is derived from an EMBL/GenBank/DDBJ whole genome shotgun (WGS) entry which is preliminary data.</text>
</comment>
<organism evidence="1 2">
    <name type="scientific">Stachybotrys elegans</name>
    <dbReference type="NCBI Taxonomy" id="80388"/>
    <lineage>
        <taxon>Eukaryota</taxon>
        <taxon>Fungi</taxon>
        <taxon>Dikarya</taxon>
        <taxon>Ascomycota</taxon>
        <taxon>Pezizomycotina</taxon>
        <taxon>Sordariomycetes</taxon>
        <taxon>Hypocreomycetidae</taxon>
        <taxon>Hypocreales</taxon>
        <taxon>Stachybotryaceae</taxon>
        <taxon>Stachybotrys</taxon>
    </lineage>
</organism>
<sequence length="206" mass="22201">MDRNEGRVIHESKLVPTAGRNGHNFYKGLALIIAGHSMPASWRCLVNHGEGSASHFSVLLLDGTYTACMHNVVDFRYSLCPSYEWAASLEDLSLAVVINNAGGATERTIGTLEAMIPDRIITDASVNAPFPTLLLRSVIPLLQRNAPSLIINVGSLTGLGLPLSGSYSPSKEYLMKLTEVLGHEMRLKGCDIEVLGIRVGNVWGTG</sequence>
<dbReference type="Pfam" id="PF00106">
    <property type="entry name" value="adh_short"/>
    <property type="match status" value="1"/>
</dbReference>
<keyword evidence="2" id="KW-1185">Reference proteome</keyword>
<dbReference type="InterPro" id="IPR002347">
    <property type="entry name" value="SDR_fam"/>
</dbReference>
<dbReference type="Gene3D" id="3.40.50.720">
    <property type="entry name" value="NAD(P)-binding Rossmann-like Domain"/>
    <property type="match status" value="1"/>
</dbReference>
<dbReference type="InterPro" id="IPR036291">
    <property type="entry name" value="NAD(P)-bd_dom_sf"/>
</dbReference>
<protein>
    <submittedName>
        <fullName evidence="1">Uncharacterized protein</fullName>
    </submittedName>
</protein>
<name>A0A8K0SRI8_9HYPO</name>
<evidence type="ECO:0000313" key="2">
    <source>
        <dbReference type="Proteomes" id="UP000813444"/>
    </source>
</evidence>
<gene>
    <name evidence="1" type="ORF">B0I35DRAFT_266370</name>
</gene>
<dbReference type="AlphaFoldDB" id="A0A8K0SRI8"/>
<accession>A0A8K0SRI8</accession>
<reference evidence="1" key="1">
    <citation type="journal article" date="2021" name="Nat. Commun.">
        <title>Genetic determinants of endophytism in the Arabidopsis root mycobiome.</title>
        <authorList>
            <person name="Mesny F."/>
            <person name="Miyauchi S."/>
            <person name="Thiergart T."/>
            <person name="Pickel B."/>
            <person name="Atanasova L."/>
            <person name="Karlsson M."/>
            <person name="Huettel B."/>
            <person name="Barry K.W."/>
            <person name="Haridas S."/>
            <person name="Chen C."/>
            <person name="Bauer D."/>
            <person name="Andreopoulos W."/>
            <person name="Pangilinan J."/>
            <person name="LaButti K."/>
            <person name="Riley R."/>
            <person name="Lipzen A."/>
            <person name="Clum A."/>
            <person name="Drula E."/>
            <person name="Henrissat B."/>
            <person name="Kohler A."/>
            <person name="Grigoriev I.V."/>
            <person name="Martin F.M."/>
            <person name="Hacquard S."/>
        </authorList>
    </citation>
    <scope>NUCLEOTIDE SEQUENCE</scope>
    <source>
        <strain evidence="1">MPI-CAGE-CH-0235</strain>
    </source>
</reference>
<evidence type="ECO:0000313" key="1">
    <source>
        <dbReference type="EMBL" id="KAH7317007.1"/>
    </source>
</evidence>
<dbReference type="SUPFAM" id="SSF51735">
    <property type="entry name" value="NAD(P)-binding Rossmann-fold domains"/>
    <property type="match status" value="1"/>
</dbReference>
<dbReference type="OrthoDB" id="47007at2759"/>